<dbReference type="PANTHER" id="PTHR21666:SF270">
    <property type="entry name" value="MUREIN HYDROLASE ACTIVATOR ENVC"/>
    <property type="match status" value="1"/>
</dbReference>
<proteinExistence type="predicted"/>
<dbReference type="Proteomes" id="UP000484885">
    <property type="component" value="Unassembled WGS sequence"/>
</dbReference>
<dbReference type="Pfam" id="PF01551">
    <property type="entry name" value="Peptidase_M23"/>
    <property type="match status" value="1"/>
</dbReference>
<comment type="caution">
    <text evidence="3">The sequence shown here is derived from an EMBL/GenBank/DDBJ whole genome shotgun (WGS) entry which is preliminary data.</text>
</comment>
<name>A0A845V3H0_9GAMM</name>
<dbReference type="CDD" id="cd12797">
    <property type="entry name" value="M23_peptidase"/>
    <property type="match status" value="1"/>
</dbReference>
<gene>
    <name evidence="3" type="ORF">G3I74_03505</name>
</gene>
<dbReference type="Gene3D" id="2.70.70.10">
    <property type="entry name" value="Glucose Permease (Domain IIA)"/>
    <property type="match status" value="1"/>
</dbReference>
<feature type="coiled-coil region" evidence="1">
    <location>
        <begin position="28"/>
        <end position="83"/>
    </location>
</feature>
<dbReference type="InterPro" id="IPR050570">
    <property type="entry name" value="Cell_wall_metabolism_enzyme"/>
</dbReference>
<reference evidence="3 4" key="1">
    <citation type="submission" date="2020-02" db="EMBL/GenBank/DDBJ databases">
        <authorList>
            <person name="Zhang X.-Y."/>
        </authorList>
    </citation>
    <scope>NUCLEOTIDE SEQUENCE [LARGE SCALE GENOMIC DNA]</scope>
    <source>
        <strain evidence="3 4">C33</strain>
    </source>
</reference>
<dbReference type="EMBL" id="JAAGSC010000031">
    <property type="protein sequence ID" value="NDY94791.1"/>
    <property type="molecule type" value="Genomic_DNA"/>
</dbReference>
<dbReference type="FunFam" id="2.70.70.10:FF:000003">
    <property type="entry name" value="Murein hydrolase activator EnvC"/>
    <property type="match status" value="1"/>
</dbReference>
<evidence type="ECO:0000313" key="3">
    <source>
        <dbReference type="EMBL" id="NDY94791.1"/>
    </source>
</evidence>
<evidence type="ECO:0000313" key="4">
    <source>
        <dbReference type="Proteomes" id="UP000484885"/>
    </source>
</evidence>
<dbReference type="InterPro" id="IPR016047">
    <property type="entry name" value="M23ase_b-sheet_dom"/>
</dbReference>
<dbReference type="PANTHER" id="PTHR21666">
    <property type="entry name" value="PEPTIDASE-RELATED"/>
    <property type="match status" value="1"/>
</dbReference>
<dbReference type="AlphaFoldDB" id="A0A845V3H0"/>
<evidence type="ECO:0000256" key="1">
    <source>
        <dbReference type="SAM" id="Coils"/>
    </source>
</evidence>
<dbReference type="Gene3D" id="6.10.250.3150">
    <property type="match status" value="1"/>
</dbReference>
<dbReference type="GO" id="GO:0004222">
    <property type="term" value="F:metalloendopeptidase activity"/>
    <property type="evidence" value="ECO:0007669"/>
    <property type="project" value="TreeGrafter"/>
</dbReference>
<evidence type="ECO:0000259" key="2">
    <source>
        <dbReference type="Pfam" id="PF01551"/>
    </source>
</evidence>
<feature type="domain" description="M23ase beta-sheet core" evidence="2">
    <location>
        <begin position="283"/>
        <end position="376"/>
    </location>
</feature>
<feature type="coiled-coil region" evidence="1">
    <location>
        <begin position="214"/>
        <end position="241"/>
    </location>
</feature>
<dbReference type="RefSeq" id="WP_164210175.1">
    <property type="nucleotide sequence ID" value="NZ_JAAGSC010000031.1"/>
</dbReference>
<organism evidence="3 4">
    <name type="scientific">Wenzhouxiangella limi</name>
    <dbReference type="NCBI Taxonomy" id="2707351"/>
    <lineage>
        <taxon>Bacteria</taxon>
        <taxon>Pseudomonadati</taxon>
        <taxon>Pseudomonadota</taxon>
        <taxon>Gammaproteobacteria</taxon>
        <taxon>Chromatiales</taxon>
        <taxon>Wenzhouxiangellaceae</taxon>
        <taxon>Wenzhouxiangella</taxon>
    </lineage>
</organism>
<dbReference type="SUPFAM" id="SSF51261">
    <property type="entry name" value="Duplicated hybrid motif"/>
    <property type="match status" value="1"/>
</dbReference>
<keyword evidence="1" id="KW-0175">Coiled coil</keyword>
<sequence>MLRHDRRVAVFLAALLPVFGLSAKPQDPAELERDLAQLRAQIERIQARIDADLEQRENQQRALADAERALADAGKARHETRRRLAQTAGDIETLEGRIDSTSASVDDIGERLSAQLRLIHHQGTPSGLQLLLNQQDPRRLRRHLAYHGHLSRQRLALIEDLQGLQQSLIEDRRDLERELARLAELEASQIETAARIEQERAKRDRALREIDERIASGSERIDELCRDAEELEALIEELAQALKAVPMDVEVPSILDLAGTLAPPLEGRLVQSFGDPRGGEMRWAGWLMEAPAGAQVRAIAHGRVAYADWLRGYGMLAIIDHGDGVMSLYGHNETLLKDVGSWVNPGDVIASVGRSGGADRDALYFEIRRDGEPVDPSDWLTDP</sequence>
<dbReference type="InterPro" id="IPR011055">
    <property type="entry name" value="Dup_hybrid_motif"/>
</dbReference>
<feature type="coiled-coil region" evidence="1">
    <location>
        <begin position="158"/>
        <end position="188"/>
    </location>
</feature>
<protein>
    <submittedName>
        <fullName evidence="3">Peptidoglycan DD-metalloendopeptidase family protein</fullName>
    </submittedName>
</protein>
<keyword evidence="4" id="KW-1185">Reference proteome</keyword>
<accession>A0A845V3H0</accession>